<protein>
    <submittedName>
        <fullName evidence="1">ORF84 protein</fullName>
    </submittedName>
</protein>
<organism evidence="1">
    <name type="scientific">Leptolyngbya boryana</name>
    <name type="common">Plectonema boryanum</name>
    <dbReference type="NCBI Taxonomy" id="1184"/>
    <lineage>
        <taxon>Bacteria</taxon>
        <taxon>Bacillati</taxon>
        <taxon>Cyanobacteriota</taxon>
        <taxon>Cyanophyceae</taxon>
        <taxon>Leptolyngbyales</taxon>
        <taxon>Leptolyngbyaceae</taxon>
        <taxon>Leptolyngbya group</taxon>
        <taxon>Leptolyngbya</taxon>
    </lineage>
</organism>
<dbReference type="InterPro" id="IPR054637">
    <property type="entry name" value="Asr1405_Asl0597-like"/>
</dbReference>
<dbReference type="EMBL" id="AB808482">
    <property type="protein sequence ID" value="BAO73212.1"/>
    <property type="molecule type" value="Genomic_DNA"/>
</dbReference>
<dbReference type="NCBIfam" id="NF045598">
    <property type="entry name" value="asr1405_asl0597"/>
    <property type="match status" value="1"/>
</dbReference>
<dbReference type="AlphaFoldDB" id="A0A024F8W3"/>
<reference evidence="1" key="1">
    <citation type="journal article" date="2014" name="Proc. Natl. Acad. Sci. U.S.A.">
        <title>Transcriptional regulators ChlR and CnfR are essential for diazotrophic growth in nonheterocystous cyanobacteria.</title>
        <authorList>
            <person name="Tsujimoto R."/>
            <person name="Kamiya N."/>
            <person name="Fujita Y."/>
        </authorList>
    </citation>
    <scope>NUCLEOTIDE SEQUENCE</scope>
    <source>
        <strain evidence="1">Dg5</strain>
    </source>
</reference>
<gene>
    <name evidence="1" type="primary">orf84</name>
</gene>
<accession>A0A024F8W3</accession>
<name>A0A024F8W3_LEPBY</name>
<evidence type="ECO:0000313" key="1">
    <source>
        <dbReference type="EMBL" id="BAO73212.1"/>
    </source>
</evidence>
<proteinExistence type="predicted"/>
<sequence length="84" mass="9789">MFQHTRSPSITAAQVVNISRTDRWRIYHRLQELRIPAWCPEDGSLWVEVDDAIAAFLVRSTVQQFAASRSELLGWLERCWTESV</sequence>